<dbReference type="EMBL" id="WNKY01000001">
    <property type="protein sequence ID" value="MTV36355.1"/>
    <property type="molecule type" value="Genomic_DNA"/>
</dbReference>
<name>A0A6L6PDD8_9BURK</name>
<dbReference type="SUPFAM" id="SSF57716">
    <property type="entry name" value="Glucocorticoid receptor-like (DNA-binding domain)"/>
    <property type="match status" value="1"/>
</dbReference>
<evidence type="ECO:0000256" key="3">
    <source>
        <dbReference type="ARBA" id="ARBA00022833"/>
    </source>
</evidence>
<dbReference type="AlphaFoldDB" id="A0A6L6PDD8"/>
<evidence type="ECO:0000256" key="5">
    <source>
        <dbReference type="SAM" id="Coils"/>
    </source>
</evidence>
<dbReference type="PROSITE" id="PS51128">
    <property type="entry name" value="ZF_DKSA_2"/>
    <property type="match status" value="1"/>
</dbReference>
<keyword evidence="3" id="KW-0862">Zinc</keyword>
<dbReference type="Pfam" id="PF01258">
    <property type="entry name" value="zf-dskA_traR"/>
    <property type="match status" value="1"/>
</dbReference>
<dbReference type="PROSITE" id="PS01102">
    <property type="entry name" value="ZF_DKSA_1"/>
    <property type="match status" value="1"/>
</dbReference>
<keyword evidence="1" id="KW-0479">Metal-binding</keyword>
<comment type="caution">
    <text evidence="7">The sequence shown here is derived from an EMBL/GenBank/DDBJ whole genome shotgun (WGS) entry which is preliminary data.</text>
</comment>
<dbReference type="GO" id="GO:0008270">
    <property type="term" value="F:zinc ion binding"/>
    <property type="evidence" value="ECO:0007669"/>
    <property type="project" value="UniProtKB-KW"/>
</dbReference>
<dbReference type="OrthoDB" id="9811543at2"/>
<evidence type="ECO:0000313" key="7">
    <source>
        <dbReference type="EMBL" id="MTV36355.1"/>
    </source>
</evidence>
<accession>A0A6L6PDD8</accession>
<dbReference type="RefSeq" id="WP_155461692.1">
    <property type="nucleotide sequence ID" value="NZ_WNKY01000001.1"/>
</dbReference>
<keyword evidence="5" id="KW-0175">Coiled coil</keyword>
<dbReference type="Gene3D" id="1.20.120.910">
    <property type="entry name" value="DksA, coiled-coil domain"/>
    <property type="match status" value="1"/>
</dbReference>
<keyword evidence="8" id="KW-1185">Reference proteome</keyword>
<feature type="coiled-coil region" evidence="5">
    <location>
        <begin position="1"/>
        <end position="35"/>
    </location>
</feature>
<dbReference type="InterPro" id="IPR000962">
    <property type="entry name" value="Znf_DskA_TraR"/>
</dbReference>
<dbReference type="InterPro" id="IPR020458">
    <property type="entry name" value="Znf_DskA_TraR_CS"/>
</dbReference>
<evidence type="ECO:0000313" key="8">
    <source>
        <dbReference type="Proteomes" id="UP000475582"/>
    </source>
</evidence>
<dbReference type="Proteomes" id="UP000475582">
    <property type="component" value="Unassembled WGS sequence"/>
</dbReference>
<gene>
    <name evidence="7" type="ORF">GM676_02005</name>
</gene>
<evidence type="ECO:0000256" key="2">
    <source>
        <dbReference type="ARBA" id="ARBA00022771"/>
    </source>
</evidence>
<evidence type="ECO:0000256" key="4">
    <source>
        <dbReference type="PROSITE-ProRule" id="PRU00510"/>
    </source>
</evidence>
<protein>
    <recommendedName>
        <fullName evidence="6">Zinc finger DksA/TraR C4-type domain-containing protein</fullName>
    </recommendedName>
</protein>
<sequence>MQEAQTYAALLRRRRDDLLDELAGIEATLRRLEQGRFGVCECCGQAISRDRLMQFPATSWCSACKRDYEQRRGIHHTDDAT</sequence>
<evidence type="ECO:0000256" key="1">
    <source>
        <dbReference type="ARBA" id="ARBA00022723"/>
    </source>
</evidence>
<feature type="zinc finger region" description="dksA C4-type" evidence="4">
    <location>
        <begin position="40"/>
        <end position="64"/>
    </location>
</feature>
<feature type="domain" description="Zinc finger DksA/TraR C4-type" evidence="6">
    <location>
        <begin position="35"/>
        <end position="70"/>
    </location>
</feature>
<dbReference type="PANTHER" id="PTHR33823">
    <property type="entry name" value="RNA POLYMERASE-BINDING TRANSCRIPTION FACTOR DKSA-RELATED"/>
    <property type="match status" value="1"/>
</dbReference>
<proteinExistence type="predicted"/>
<organism evidence="7 8">
    <name type="scientific">Duganella radicis</name>
    <dbReference type="NCBI Taxonomy" id="551988"/>
    <lineage>
        <taxon>Bacteria</taxon>
        <taxon>Pseudomonadati</taxon>
        <taxon>Pseudomonadota</taxon>
        <taxon>Betaproteobacteria</taxon>
        <taxon>Burkholderiales</taxon>
        <taxon>Oxalobacteraceae</taxon>
        <taxon>Telluria group</taxon>
        <taxon>Duganella</taxon>
    </lineage>
</organism>
<keyword evidence="2" id="KW-0863">Zinc-finger</keyword>
<evidence type="ECO:0000259" key="6">
    <source>
        <dbReference type="Pfam" id="PF01258"/>
    </source>
</evidence>
<reference evidence="7 8" key="1">
    <citation type="submission" date="2019-11" db="EMBL/GenBank/DDBJ databases">
        <title>Type strains purchased from KCTC, JCM and DSMZ.</title>
        <authorList>
            <person name="Lu H."/>
        </authorList>
    </citation>
    <scope>NUCLEOTIDE SEQUENCE [LARGE SCALE GENOMIC DNA]</scope>
    <source>
        <strain evidence="7 8">KCTC 22382</strain>
    </source>
</reference>